<sequence>MSETKPRREQPRILRKMEARREAYRDKGRVYRIAWVVAGVIVVLAGVAMVIFPGPAVVVIPLGLAMLSFEFAWAQRLLDQGVDGGLEVKDRIVHADRRIQVLGAVAVVCGVAAALFVAIAVLT</sequence>
<keyword evidence="1" id="KW-1133">Transmembrane helix</keyword>
<keyword evidence="1" id="KW-0812">Transmembrane</keyword>
<reference evidence="2" key="1">
    <citation type="submission" date="2020-05" db="EMBL/GenBank/DDBJ databases">
        <authorList>
            <person name="Chiriac C."/>
            <person name="Salcher M."/>
            <person name="Ghai R."/>
            <person name="Kavagutti S V."/>
        </authorList>
    </citation>
    <scope>NUCLEOTIDE SEQUENCE</scope>
</reference>
<proteinExistence type="predicted"/>
<name>A0A6J7GNF4_9ZZZZ</name>
<gene>
    <name evidence="2" type="ORF">UFOPK3564_01068</name>
</gene>
<keyword evidence="1" id="KW-0472">Membrane</keyword>
<evidence type="ECO:0000313" key="2">
    <source>
        <dbReference type="EMBL" id="CAB4908536.1"/>
    </source>
</evidence>
<dbReference type="Pfam" id="PF09656">
    <property type="entry name" value="PGPGW"/>
    <property type="match status" value="1"/>
</dbReference>
<feature type="transmembrane region" description="Helical" evidence="1">
    <location>
        <begin position="99"/>
        <end position="122"/>
    </location>
</feature>
<feature type="transmembrane region" description="Helical" evidence="1">
    <location>
        <begin position="58"/>
        <end position="78"/>
    </location>
</feature>
<dbReference type="EMBL" id="CAFBMK010000044">
    <property type="protein sequence ID" value="CAB4908536.1"/>
    <property type="molecule type" value="Genomic_DNA"/>
</dbReference>
<organism evidence="2">
    <name type="scientific">freshwater metagenome</name>
    <dbReference type="NCBI Taxonomy" id="449393"/>
    <lineage>
        <taxon>unclassified sequences</taxon>
        <taxon>metagenomes</taxon>
        <taxon>ecological metagenomes</taxon>
    </lineage>
</organism>
<evidence type="ECO:0000256" key="1">
    <source>
        <dbReference type="SAM" id="Phobius"/>
    </source>
</evidence>
<accession>A0A6J7GNF4</accession>
<dbReference type="InterPro" id="IPR019099">
    <property type="entry name" value="Uncharacterised_PGPGW_TM"/>
</dbReference>
<protein>
    <submittedName>
        <fullName evidence="2">Unannotated protein</fullName>
    </submittedName>
</protein>
<feature type="transmembrane region" description="Helical" evidence="1">
    <location>
        <begin position="30"/>
        <end position="52"/>
    </location>
</feature>
<dbReference type="AlphaFoldDB" id="A0A6J7GNF4"/>